<dbReference type="EMBL" id="RQXX01000002">
    <property type="protein sequence ID" value="RVV98950.1"/>
    <property type="molecule type" value="Genomic_DNA"/>
</dbReference>
<keyword evidence="5" id="KW-1185">Reference proteome</keyword>
<dbReference type="PANTHER" id="PTHR10545:SF29">
    <property type="entry name" value="GH14572P-RELATED"/>
    <property type="match status" value="1"/>
</dbReference>
<dbReference type="GO" id="GO:0008080">
    <property type="term" value="F:N-acetyltransferase activity"/>
    <property type="evidence" value="ECO:0007669"/>
    <property type="project" value="TreeGrafter"/>
</dbReference>
<keyword evidence="1 4" id="KW-0808">Transferase</keyword>
<feature type="domain" description="N-acetyltransferase" evidence="3">
    <location>
        <begin position="38"/>
        <end position="191"/>
    </location>
</feature>
<dbReference type="PROSITE" id="PS51186">
    <property type="entry name" value="GNAT"/>
    <property type="match status" value="1"/>
</dbReference>
<protein>
    <submittedName>
        <fullName evidence="4">GNAT family N-acetyltransferase</fullName>
    </submittedName>
</protein>
<dbReference type="InterPro" id="IPR051016">
    <property type="entry name" value="Diverse_Substrate_AcTransf"/>
</dbReference>
<dbReference type="InterPro" id="IPR000182">
    <property type="entry name" value="GNAT_dom"/>
</dbReference>
<gene>
    <name evidence="4" type="ORF">EKE94_08700</name>
</gene>
<proteinExistence type="predicted"/>
<comment type="caution">
    <text evidence="4">The sequence shown here is derived from an EMBL/GenBank/DDBJ whole genome shotgun (WGS) entry which is preliminary data.</text>
</comment>
<evidence type="ECO:0000259" key="3">
    <source>
        <dbReference type="PROSITE" id="PS51186"/>
    </source>
</evidence>
<evidence type="ECO:0000313" key="5">
    <source>
        <dbReference type="Proteomes" id="UP000285908"/>
    </source>
</evidence>
<dbReference type="Proteomes" id="UP000285908">
    <property type="component" value="Unassembled WGS sequence"/>
</dbReference>
<reference evidence="4 5" key="1">
    <citation type="submission" date="2018-11" db="EMBL/GenBank/DDBJ databases">
        <title>Mesobaculum littorinae gen. nov., sp. nov., isolated from Littorina scabra that represents a novel genus of the order Rhodobacteraceae.</title>
        <authorList>
            <person name="Li F."/>
        </authorList>
    </citation>
    <scope>NUCLEOTIDE SEQUENCE [LARGE SCALE GENOMIC DNA]</scope>
    <source>
        <strain evidence="4 5">M0103</strain>
    </source>
</reference>
<accession>A0A438AJQ6</accession>
<organism evidence="4 5">
    <name type="scientific">Mesobaculum littorinae</name>
    <dbReference type="NCBI Taxonomy" id="2486419"/>
    <lineage>
        <taxon>Bacteria</taxon>
        <taxon>Pseudomonadati</taxon>
        <taxon>Pseudomonadota</taxon>
        <taxon>Alphaproteobacteria</taxon>
        <taxon>Rhodobacterales</taxon>
        <taxon>Roseobacteraceae</taxon>
        <taxon>Mesobaculum</taxon>
    </lineage>
</organism>
<evidence type="ECO:0000313" key="4">
    <source>
        <dbReference type="EMBL" id="RVV98950.1"/>
    </source>
</evidence>
<dbReference type="OrthoDB" id="7995647at2"/>
<dbReference type="CDD" id="cd04301">
    <property type="entry name" value="NAT_SF"/>
    <property type="match status" value="1"/>
</dbReference>
<dbReference type="InterPro" id="IPR016181">
    <property type="entry name" value="Acyl_CoA_acyltransferase"/>
</dbReference>
<sequence length="193" mass="20791">MAARTRAPRGLHMRRKPLQNGVFPAIRWASREGKAMSVQCRRAGADDGEAVADLIEDLQAYHDLPRQSRAEILSDLATMPEGFEVWLAEDDARRALGIALACVYPGPGIAAGCYLKELFVTSRARQGGVGRALMQALAASALARGAQRIDWVTSWDNEVARSFYDGLGAQANGNKLFYRIDGDALATLAGDAG</sequence>
<dbReference type="AlphaFoldDB" id="A0A438AJQ6"/>
<evidence type="ECO:0000256" key="2">
    <source>
        <dbReference type="ARBA" id="ARBA00023315"/>
    </source>
</evidence>
<evidence type="ECO:0000256" key="1">
    <source>
        <dbReference type="ARBA" id="ARBA00022679"/>
    </source>
</evidence>
<name>A0A438AJQ6_9RHOB</name>
<dbReference type="PANTHER" id="PTHR10545">
    <property type="entry name" value="DIAMINE N-ACETYLTRANSFERASE"/>
    <property type="match status" value="1"/>
</dbReference>
<dbReference type="SUPFAM" id="SSF55729">
    <property type="entry name" value="Acyl-CoA N-acyltransferases (Nat)"/>
    <property type="match status" value="1"/>
</dbReference>
<dbReference type="Pfam" id="PF00583">
    <property type="entry name" value="Acetyltransf_1"/>
    <property type="match status" value="1"/>
</dbReference>
<keyword evidence="2" id="KW-0012">Acyltransferase</keyword>
<dbReference type="Gene3D" id="3.40.630.30">
    <property type="match status" value="1"/>
</dbReference>